<sequence length="133" mass="14290">MTTASVWIVAGQAAGESTAAPEDLPLDMCDGRPAPIDGLRADDAAGFLKALAHEGRLMILCHLAGGPRSVTELEKLLSTRQAMVSQHLARLRHEGLVTYRREGQAIYYAIADPRVTRAVALVTDMFRDPPAAP</sequence>
<name>A0A159Z5A4_9RHOB</name>
<protein>
    <submittedName>
        <fullName evidence="5">Regulatory protein, ArsR</fullName>
    </submittedName>
</protein>
<reference evidence="5 6" key="1">
    <citation type="submission" date="2015-09" db="EMBL/GenBank/DDBJ databases">
        <title>Complete genome sequence of Defluviimonas alba cai42t isolated from an oilfield in Xinjiang.</title>
        <authorList>
            <person name="Geng S."/>
            <person name="Pan X."/>
            <person name="Wu X."/>
        </authorList>
    </citation>
    <scope>NUCLEOTIDE SEQUENCE [LARGE SCALE GENOMIC DNA]</scope>
    <source>
        <strain evidence="6">cai42</strain>
    </source>
</reference>
<dbReference type="GO" id="GO:0003700">
    <property type="term" value="F:DNA-binding transcription factor activity"/>
    <property type="evidence" value="ECO:0007669"/>
    <property type="project" value="InterPro"/>
</dbReference>
<evidence type="ECO:0000313" key="5">
    <source>
        <dbReference type="EMBL" id="AMY70411.1"/>
    </source>
</evidence>
<accession>A0A159Z5A4</accession>
<dbReference type="Pfam" id="PF01022">
    <property type="entry name" value="HTH_5"/>
    <property type="match status" value="1"/>
</dbReference>
<keyword evidence="1" id="KW-0805">Transcription regulation</keyword>
<dbReference type="PANTHER" id="PTHR43132">
    <property type="entry name" value="ARSENICAL RESISTANCE OPERON REPRESSOR ARSR-RELATED"/>
    <property type="match status" value="1"/>
</dbReference>
<dbReference type="AlphaFoldDB" id="A0A159Z5A4"/>
<evidence type="ECO:0000313" key="6">
    <source>
        <dbReference type="Proteomes" id="UP000076128"/>
    </source>
</evidence>
<dbReference type="InterPro" id="IPR011991">
    <property type="entry name" value="ArsR-like_HTH"/>
</dbReference>
<gene>
    <name evidence="5" type="ORF">AKL17_3179</name>
</gene>
<dbReference type="CDD" id="cd00090">
    <property type="entry name" value="HTH_ARSR"/>
    <property type="match status" value="1"/>
</dbReference>
<dbReference type="InterPro" id="IPR051011">
    <property type="entry name" value="Metal_resp_trans_reg"/>
</dbReference>
<evidence type="ECO:0000256" key="1">
    <source>
        <dbReference type="ARBA" id="ARBA00023015"/>
    </source>
</evidence>
<dbReference type="InterPro" id="IPR001845">
    <property type="entry name" value="HTH_ArsR_DNA-bd_dom"/>
</dbReference>
<dbReference type="PRINTS" id="PR00778">
    <property type="entry name" value="HTHARSR"/>
</dbReference>
<dbReference type="KEGG" id="daa:AKL17_3179"/>
<dbReference type="PANTHER" id="PTHR43132:SF2">
    <property type="entry name" value="ARSENICAL RESISTANCE OPERON REPRESSOR ARSR-RELATED"/>
    <property type="match status" value="1"/>
</dbReference>
<feature type="domain" description="HTH arsR-type" evidence="4">
    <location>
        <begin position="36"/>
        <end position="130"/>
    </location>
</feature>
<dbReference type="InterPro" id="IPR036390">
    <property type="entry name" value="WH_DNA-bd_sf"/>
</dbReference>
<dbReference type="SMART" id="SM00418">
    <property type="entry name" value="HTH_ARSR"/>
    <property type="match status" value="1"/>
</dbReference>
<proteinExistence type="predicted"/>
<dbReference type="PROSITE" id="PS50987">
    <property type="entry name" value="HTH_ARSR_2"/>
    <property type="match status" value="1"/>
</dbReference>
<dbReference type="GO" id="GO:0003677">
    <property type="term" value="F:DNA binding"/>
    <property type="evidence" value="ECO:0007669"/>
    <property type="project" value="UniProtKB-KW"/>
</dbReference>
<keyword evidence="3" id="KW-0804">Transcription</keyword>
<dbReference type="PATRIC" id="fig|1335048.3.peg.3303"/>
<evidence type="ECO:0000256" key="2">
    <source>
        <dbReference type="ARBA" id="ARBA00023125"/>
    </source>
</evidence>
<keyword evidence="6" id="KW-1185">Reference proteome</keyword>
<dbReference type="STRING" id="1335048.AKL17_3179"/>
<evidence type="ECO:0000256" key="3">
    <source>
        <dbReference type="ARBA" id="ARBA00023163"/>
    </source>
</evidence>
<dbReference type="NCBIfam" id="NF033788">
    <property type="entry name" value="HTH_metalloreg"/>
    <property type="match status" value="1"/>
</dbReference>
<evidence type="ECO:0000259" key="4">
    <source>
        <dbReference type="PROSITE" id="PS50987"/>
    </source>
</evidence>
<dbReference type="SUPFAM" id="SSF46785">
    <property type="entry name" value="Winged helix' DNA-binding domain"/>
    <property type="match status" value="1"/>
</dbReference>
<dbReference type="InterPro" id="IPR036388">
    <property type="entry name" value="WH-like_DNA-bd_sf"/>
</dbReference>
<organism evidence="5 6">
    <name type="scientific">Frigidibacter mobilis</name>
    <dbReference type="NCBI Taxonomy" id="1335048"/>
    <lineage>
        <taxon>Bacteria</taxon>
        <taxon>Pseudomonadati</taxon>
        <taxon>Pseudomonadota</taxon>
        <taxon>Alphaproteobacteria</taxon>
        <taxon>Rhodobacterales</taxon>
        <taxon>Paracoccaceae</taxon>
        <taxon>Frigidibacter</taxon>
    </lineage>
</organism>
<dbReference type="Gene3D" id="1.10.10.10">
    <property type="entry name" value="Winged helix-like DNA-binding domain superfamily/Winged helix DNA-binding domain"/>
    <property type="match status" value="1"/>
</dbReference>
<keyword evidence="2" id="KW-0238">DNA-binding</keyword>
<dbReference type="Proteomes" id="UP000076128">
    <property type="component" value="Chromosome"/>
</dbReference>
<dbReference type="EMBL" id="CP012661">
    <property type="protein sequence ID" value="AMY70411.1"/>
    <property type="molecule type" value="Genomic_DNA"/>
</dbReference>